<sequence length="74" mass="7791">MAEDLGFDRDARGTMDYAEHNRTYAGFLGLVKYGSIGVVAILLGMLVGLIVGGGVIMSLLTVIVFAALAVVFLK</sequence>
<dbReference type="RefSeq" id="WP_183200560.1">
    <property type="nucleotide sequence ID" value="NZ_JACIEK010000007.1"/>
</dbReference>
<dbReference type="Proteomes" id="UP000542776">
    <property type="component" value="Unassembled WGS sequence"/>
</dbReference>
<proteinExistence type="predicted"/>
<dbReference type="AlphaFoldDB" id="A0A7W6H5P0"/>
<keyword evidence="1" id="KW-0812">Transmembrane</keyword>
<keyword evidence="1" id="KW-0472">Membrane</keyword>
<accession>A0A7W6H5P0</accession>
<dbReference type="EMBL" id="JACIEK010000007">
    <property type="protein sequence ID" value="MBB3999011.1"/>
    <property type="molecule type" value="Genomic_DNA"/>
</dbReference>
<name>A0A7W6H5P0_9HYPH</name>
<evidence type="ECO:0000256" key="1">
    <source>
        <dbReference type="SAM" id="Phobius"/>
    </source>
</evidence>
<feature type="domain" description="Cytochrome c oxidase subunit IV bacterial aa3 type" evidence="2">
    <location>
        <begin position="14"/>
        <end position="47"/>
    </location>
</feature>
<dbReference type="Gene3D" id="1.20.5.160">
    <property type="entry name" value="Bacterial aa3 type cytochrome c oxidase subunit IV"/>
    <property type="match status" value="1"/>
</dbReference>
<keyword evidence="1" id="KW-1133">Transmembrane helix</keyword>
<evidence type="ECO:0000313" key="3">
    <source>
        <dbReference type="EMBL" id="MBB3999011.1"/>
    </source>
</evidence>
<protein>
    <recommendedName>
        <fullName evidence="2">Cytochrome c oxidase subunit IV bacterial aa3 type domain-containing protein</fullName>
    </recommendedName>
</protein>
<organism evidence="3 4">
    <name type="scientific">Aureimonas pseudogalii</name>
    <dbReference type="NCBI Taxonomy" id="1744844"/>
    <lineage>
        <taxon>Bacteria</taxon>
        <taxon>Pseudomonadati</taxon>
        <taxon>Pseudomonadota</taxon>
        <taxon>Alphaproteobacteria</taxon>
        <taxon>Hyphomicrobiales</taxon>
        <taxon>Aurantimonadaceae</taxon>
        <taxon>Aureimonas</taxon>
    </lineage>
</organism>
<gene>
    <name evidence="3" type="ORF">GGR04_002866</name>
</gene>
<dbReference type="SUPFAM" id="SSF81469">
    <property type="entry name" value="Bacterial aa3 type cytochrome c oxidase subunit IV"/>
    <property type="match status" value="1"/>
</dbReference>
<reference evidence="3 4" key="1">
    <citation type="submission" date="2020-08" db="EMBL/GenBank/DDBJ databases">
        <title>Genomic Encyclopedia of Type Strains, Phase IV (KMG-IV): sequencing the most valuable type-strain genomes for metagenomic binning, comparative biology and taxonomic classification.</title>
        <authorList>
            <person name="Goeker M."/>
        </authorList>
    </citation>
    <scope>NUCLEOTIDE SEQUENCE [LARGE SCALE GENOMIC DNA]</scope>
    <source>
        <strain evidence="3 4">DSM 102238</strain>
    </source>
</reference>
<evidence type="ECO:0000313" key="4">
    <source>
        <dbReference type="Proteomes" id="UP000542776"/>
    </source>
</evidence>
<evidence type="ECO:0000259" key="2">
    <source>
        <dbReference type="Pfam" id="PF07835"/>
    </source>
</evidence>
<dbReference type="Pfam" id="PF07835">
    <property type="entry name" value="COX4_pro_2"/>
    <property type="match status" value="1"/>
</dbReference>
<feature type="transmembrane region" description="Helical" evidence="1">
    <location>
        <begin position="49"/>
        <end position="73"/>
    </location>
</feature>
<keyword evidence="4" id="KW-1185">Reference proteome</keyword>
<dbReference type="InterPro" id="IPR036596">
    <property type="entry name" value="Cyt-C_aa3_sf"/>
</dbReference>
<comment type="caution">
    <text evidence="3">The sequence shown here is derived from an EMBL/GenBank/DDBJ whole genome shotgun (WGS) entry which is preliminary data.</text>
</comment>
<dbReference type="InterPro" id="IPR012422">
    <property type="entry name" value="Cyt_c_oxidase_su4_bac-aa3"/>
</dbReference>
<feature type="transmembrane region" description="Helical" evidence="1">
    <location>
        <begin position="24"/>
        <end position="43"/>
    </location>
</feature>